<dbReference type="Pfam" id="PF06958">
    <property type="entry name" value="Pyocin_S"/>
    <property type="match status" value="1"/>
</dbReference>
<dbReference type="Proteomes" id="UP001228139">
    <property type="component" value="Chromosome"/>
</dbReference>
<dbReference type="SUPFAM" id="SSF69369">
    <property type="entry name" value="Cloacin translocation domain"/>
    <property type="match status" value="1"/>
</dbReference>
<protein>
    <submittedName>
        <fullName evidence="7">Colicin E3/pyocin S6 family cytotoxin</fullName>
    </submittedName>
</protein>
<dbReference type="InterPro" id="IPR036302">
    <property type="entry name" value="Pyosin/cloacin_T_dom_sf"/>
</dbReference>
<evidence type="ECO:0000256" key="3">
    <source>
        <dbReference type="ARBA" id="ARBA00023048"/>
    </source>
</evidence>
<dbReference type="GO" id="GO:0003723">
    <property type="term" value="F:RNA binding"/>
    <property type="evidence" value="ECO:0007669"/>
    <property type="project" value="InterPro"/>
</dbReference>
<dbReference type="InterPro" id="IPR016128">
    <property type="entry name" value="Pyosin/cloacin_T_dom"/>
</dbReference>
<proteinExistence type="predicted"/>
<evidence type="ECO:0000313" key="8">
    <source>
        <dbReference type="Proteomes" id="UP001228139"/>
    </source>
</evidence>
<keyword evidence="3" id="KW-0078">Bacteriocin</keyword>
<feature type="region of interest" description="Disordered" evidence="4">
    <location>
        <begin position="280"/>
        <end position="301"/>
    </location>
</feature>
<sequence>MSAATTLAFNRAAYGGMQLAAEGAGTLIIDTAATAALKKAIESGISLLAKSSIAGVIVAGFWPTEAGKNSDKVGLDAAALFTVQAELLAGQGVIQPEMNMVEIPVRGALVEENGHLALKLFKTGENGISKNVHIVKAERDRQTGLDIITLPPTKYYPSRTIIVNPYLEDTIKAADVMEIPHILPGGDPLNPADYAVPPLSQPVPATPTHTGTEIKAVDNIQITTTPVAEEEVRDFIYWQLDASATAVEPVYVMLSEPKTRKGEKEYGHDYFNAPKTQEIKGLGPLKEGKPKTPKQSGGGKRARWYGDKGKIIYEWDYQHGEIEGYRASDGQHIGSFDPKDGNQLKDPVPGRNIKKYL</sequence>
<dbReference type="GO" id="GO:0042742">
    <property type="term" value="P:defense response to bacterium"/>
    <property type="evidence" value="ECO:0007669"/>
    <property type="project" value="UniProtKB-KW"/>
</dbReference>
<dbReference type="GO" id="GO:0031640">
    <property type="term" value="P:killing of cells of another organism"/>
    <property type="evidence" value="ECO:0007669"/>
    <property type="project" value="UniProtKB-KW"/>
</dbReference>
<evidence type="ECO:0000256" key="2">
    <source>
        <dbReference type="ARBA" id="ARBA00023022"/>
    </source>
</evidence>
<dbReference type="Pfam" id="PF09000">
    <property type="entry name" value="Cytotoxic"/>
    <property type="match status" value="1"/>
</dbReference>
<dbReference type="InterPro" id="IPR009105">
    <property type="entry name" value="Colicin_E3_ribonuclease"/>
</dbReference>
<dbReference type="SUPFAM" id="SSF63840">
    <property type="entry name" value="Ribonuclease domain of colicin E3"/>
    <property type="match status" value="1"/>
</dbReference>
<name>A0AA50HSC2_9GAMM</name>
<keyword evidence="8" id="KW-1185">Reference proteome</keyword>
<accession>A0AA50HSC2</accession>
<evidence type="ECO:0000259" key="6">
    <source>
        <dbReference type="Pfam" id="PF09000"/>
    </source>
</evidence>
<dbReference type="GO" id="GO:0016788">
    <property type="term" value="F:hydrolase activity, acting on ester bonds"/>
    <property type="evidence" value="ECO:0007669"/>
    <property type="project" value="InterPro"/>
</dbReference>
<gene>
    <name evidence="7" type="ORF">Q3V30_08795</name>
</gene>
<evidence type="ECO:0000313" key="7">
    <source>
        <dbReference type="EMBL" id="WLS80558.1"/>
    </source>
</evidence>
<dbReference type="EMBL" id="CP132353">
    <property type="protein sequence ID" value="WLS80558.1"/>
    <property type="molecule type" value="Genomic_DNA"/>
</dbReference>
<feature type="region of interest" description="Disordered" evidence="4">
    <location>
        <begin position="329"/>
        <end position="357"/>
    </location>
</feature>
<feature type="domain" description="Pyosin/cloacin translocation" evidence="5">
    <location>
        <begin position="95"/>
        <end position="253"/>
    </location>
</feature>
<organism evidence="7 8">
    <name type="scientific">Erwinia pyri</name>
    <dbReference type="NCBI Taxonomy" id="3062598"/>
    <lineage>
        <taxon>Bacteria</taxon>
        <taxon>Pseudomonadati</taxon>
        <taxon>Pseudomonadota</taxon>
        <taxon>Gammaproteobacteria</taxon>
        <taxon>Enterobacterales</taxon>
        <taxon>Erwiniaceae</taxon>
        <taxon>Erwinia</taxon>
    </lineage>
</organism>
<dbReference type="AlphaFoldDB" id="A0AA50HSC2"/>
<evidence type="ECO:0000259" key="5">
    <source>
        <dbReference type="Pfam" id="PF06958"/>
    </source>
</evidence>
<keyword evidence="1" id="KW-0929">Antimicrobial</keyword>
<dbReference type="InterPro" id="IPR036725">
    <property type="entry name" value="ColE3_ribonuclease_sf"/>
</dbReference>
<feature type="domain" description="Colicin E3-like ribonuclease" evidence="6">
    <location>
        <begin position="273"/>
        <end position="354"/>
    </location>
</feature>
<dbReference type="Gene3D" id="3.10.380.10">
    <property type="entry name" value="Colicin E3-like ribonuclease domain"/>
    <property type="match status" value="1"/>
</dbReference>
<dbReference type="KEGG" id="epi:Q3V30_08795"/>
<evidence type="ECO:0000256" key="1">
    <source>
        <dbReference type="ARBA" id="ARBA00022529"/>
    </source>
</evidence>
<keyword evidence="2" id="KW-0044">Antibiotic</keyword>
<evidence type="ECO:0000256" key="4">
    <source>
        <dbReference type="SAM" id="MobiDB-lite"/>
    </source>
</evidence>
<dbReference type="RefSeq" id="WP_306212396.1">
    <property type="nucleotide sequence ID" value="NZ_CP132353.1"/>
</dbReference>
<reference evidence="7 8" key="1">
    <citation type="submission" date="2023-07" db="EMBL/GenBank/DDBJ databases">
        <title>Pathogenic bacteria of pear tree diseases.</title>
        <authorList>
            <person name="Zhang Z."/>
            <person name="He L."/>
            <person name="Huang R."/>
        </authorList>
    </citation>
    <scope>NUCLEOTIDE SEQUENCE [LARGE SCALE GENOMIC DNA]</scope>
    <source>
        <strain evidence="7 8">DE2</strain>
    </source>
</reference>
<dbReference type="GO" id="GO:0043022">
    <property type="term" value="F:ribosome binding"/>
    <property type="evidence" value="ECO:0007669"/>
    <property type="project" value="InterPro"/>
</dbReference>